<evidence type="ECO:0000313" key="5">
    <source>
        <dbReference type="Proteomes" id="UP000799118"/>
    </source>
</evidence>
<accession>A0A6A4H4H8</accession>
<evidence type="ECO:0000313" key="4">
    <source>
        <dbReference type="EMBL" id="KAE9392185.1"/>
    </source>
</evidence>
<dbReference type="SUPFAM" id="SSF50129">
    <property type="entry name" value="GroES-like"/>
    <property type="match status" value="1"/>
</dbReference>
<dbReference type="Proteomes" id="UP000799118">
    <property type="component" value="Unassembled WGS sequence"/>
</dbReference>
<dbReference type="OrthoDB" id="203908at2759"/>
<dbReference type="Pfam" id="PF00107">
    <property type="entry name" value="ADH_zinc_N"/>
    <property type="match status" value="1"/>
</dbReference>
<protein>
    <submittedName>
        <fullName evidence="4">Quinone oxidoreductase putative</fullName>
    </submittedName>
</protein>
<name>A0A6A4H4H8_9AGAR</name>
<dbReference type="InterPro" id="IPR036291">
    <property type="entry name" value="NAD(P)-bd_dom_sf"/>
</dbReference>
<dbReference type="Pfam" id="PF08240">
    <property type="entry name" value="ADH_N"/>
    <property type="match status" value="1"/>
</dbReference>
<dbReference type="SMART" id="SM00829">
    <property type="entry name" value="PKS_ER"/>
    <property type="match status" value="1"/>
</dbReference>
<proteinExistence type="predicted"/>
<dbReference type="CDD" id="cd05276">
    <property type="entry name" value="p53_inducible_oxidoreductase"/>
    <property type="match status" value="1"/>
</dbReference>
<dbReference type="NCBIfam" id="TIGR02824">
    <property type="entry name" value="quinone_pig3"/>
    <property type="match status" value="1"/>
</dbReference>
<gene>
    <name evidence="4" type="ORF">BT96DRAFT_285787</name>
</gene>
<evidence type="ECO:0000256" key="1">
    <source>
        <dbReference type="ARBA" id="ARBA00022857"/>
    </source>
</evidence>
<sequence>MRAILIKDGKGPIENLYIGEAPEPVLEHGQLLVKIKAFGLNRMDILQRNGNYAVPAGASDVLGVEFSGTVSSLGEGVSKFKVNDEVFGIAGGGAYAEYIAVNESHLLPKPSHLSWTDAASIPEVFLTAYQALVLCGEMKEGESVLVHAAASGVGIAAIQLARVKGAKAVIATASTKEKLDWLVNIPNGATNGVNYRTQNFAEEVKRITNNVGVDVVIDFVGQSHWNKNIESMASDGRMTMLAFLSGTKVSEFDIAAILYKRLRIQGSTLRSRTVAYQADLISKFTRDFLQMITGEDGKGPIKTYVHKIYSWKDIQDAHRDMEGNQTIGKLIAVVD</sequence>
<dbReference type="GO" id="GO:0070402">
    <property type="term" value="F:NADPH binding"/>
    <property type="evidence" value="ECO:0007669"/>
    <property type="project" value="TreeGrafter"/>
</dbReference>
<evidence type="ECO:0000256" key="2">
    <source>
        <dbReference type="ARBA" id="ARBA00023002"/>
    </source>
</evidence>
<dbReference type="PANTHER" id="PTHR48106">
    <property type="entry name" value="QUINONE OXIDOREDUCTASE PIG3-RELATED"/>
    <property type="match status" value="1"/>
</dbReference>
<feature type="domain" description="Enoyl reductase (ER)" evidence="3">
    <location>
        <begin position="11"/>
        <end position="332"/>
    </location>
</feature>
<dbReference type="PANTHER" id="PTHR48106:SF18">
    <property type="entry name" value="QUINONE OXIDOREDUCTASE PIG3"/>
    <property type="match status" value="1"/>
</dbReference>
<keyword evidence="5" id="KW-1185">Reference proteome</keyword>
<dbReference type="GO" id="GO:0016651">
    <property type="term" value="F:oxidoreductase activity, acting on NAD(P)H"/>
    <property type="evidence" value="ECO:0007669"/>
    <property type="project" value="TreeGrafter"/>
</dbReference>
<dbReference type="InterPro" id="IPR011032">
    <property type="entry name" value="GroES-like_sf"/>
</dbReference>
<organism evidence="4 5">
    <name type="scientific">Gymnopus androsaceus JB14</name>
    <dbReference type="NCBI Taxonomy" id="1447944"/>
    <lineage>
        <taxon>Eukaryota</taxon>
        <taxon>Fungi</taxon>
        <taxon>Dikarya</taxon>
        <taxon>Basidiomycota</taxon>
        <taxon>Agaricomycotina</taxon>
        <taxon>Agaricomycetes</taxon>
        <taxon>Agaricomycetidae</taxon>
        <taxon>Agaricales</taxon>
        <taxon>Marasmiineae</taxon>
        <taxon>Omphalotaceae</taxon>
        <taxon>Gymnopus</taxon>
    </lineage>
</organism>
<evidence type="ECO:0000259" key="3">
    <source>
        <dbReference type="SMART" id="SM00829"/>
    </source>
</evidence>
<dbReference type="InterPro" id="IPR014189">
    <property type="entry name" value="Quinone_OxRdtase_PIG3"/>
</dbReference>
<keyword evidence="2" id="KW-0560">Oxidoreductase</keyword>
<reference evidence="4" key="1">
    <citation type="journal article" date="2019" name="Environ. Microbiol.">
        <title>Fungal ecological strategies reflected in gene transcription - a case study of two litter decomposers.</title>
        <authorList>
            <person name="Barbi F."/>
            <person name="Kohler A."/>
            <person name="Barry K."/>
            <person name="Baskaran P."/>
            <person name="Daum C."/>
            <person name="Fauchery L."/>
            <person name="Ihrmark K."/>
            <person name="Kuo A."/>
            <person name="LaButti K."/>
            <person name="Lipzen A."/>
            <person name="Morin E."/>
            <person name="Grigoriev I.V."/>
            <person name="Henrissat B."/>
            <person name="Lindahl B."/>
            <person name="Martin F."/>
        </authorList>
    </citation>
    <scope>NUCLEOTIDE SEQUENCE</scope>
    <source>
        <strain evidence="4">JB14</strain>
    </source>
</reference>
<dbReference type="AlphaFoldDB" id="A0A6A4H4H8"/>
<dbReference type="Gene3D" id="3.40.50.720">
    <property type="entry name" value="NAD(P)-binding Rossmann-like Domain"/>
    <property type="match status" value="1"/>
</dbReference>
<dbReference type="SUPFAM" id="SSF51735">
    <property type="entry name" value="NAD(P)-binding Rossmann-fold domains"/>
    <property type="match status" value="1"/>
</dbReference>
<dbReference type="InterPro" id="IPR020843">
    <property type="entry name" value="ER"/>
</dbReference>
<dbReference type="InterPro" id="IPR013149">
    <property type="entry name" value="ADH-like_C"/>
</dbReference>
<dbReference type="InterPro" id="IPR013154">
    <property type="entry name" value="ADH-like_N"/>
</dbReference>
<keyword evidence="1" id="KW-0521">NADP</keyword>
<dbReference type="EMBL" id="ML769602">
    <property type="protein sequence ID" value="KAE9392185.1"/>
    <property type="molecule type" value="Genomic_DNA"/>
</dbReference>
<dbReference type="Gene3D" id="3.90.180.10">
    <property type="entry name" value="Medium-chain alcohol dehydrogenases, catalytic domain"/>
    <property type="match status" value="1"/>
</dbReference>